<evidence type="ECO:0000313" key="3">
    <source>
        <dbReference type="Proteomes" id="UP000287651"/>
    </source>
</evidence>
<evidence type="ECO:0000256" key="1">
    <source>
        <dbReference type="SAM" id="MobiDB-lite"/>
    </source>
</evidence>
<dbReference type="Proteomes" id="UP000287651">
    <property type="component" value="Unassembled WGS sequence"/>
</dbReference>
<comment type="caution">
    <text evidence="2">The sequence shown here is derived from an EMBL/GenBank/DDBJ whole genome shotgun (WGS) entry which is preliminary data.</text>
</comment>
<accession>A0A426X6X2</accession>
<feature type="region of interest" description="Disordered" evidence="1">
    <location>
        <begin position="115"/>
        <end position="234"/>
    </location>
</feature>
<gene>
    <name evidence="2" type="ORF">B296_00036331</name>
</gene>
<reference evidence="2 3" key="1">
    <citation type="journal article" date="2014" name="Agronomy (Basel)">
        <title>A Draft Genome Sequence for Ensete ventricosum, the Drought-Tolerant Tree Against Hunger.</title>
        <authorList>
            <person name="Harrison J."/>
            <person name="Moore K.A."/>
            <person name="Paszkiewicz K."/>
            <person name="Jones T."/>
            <person name="Grant M."/>
            <person name="Ambacheew D."/>
            <person name="Muzemil S."/>
            <person name="Studholme D.J."/>
        </authorList>
    </citation>
    <scope>NUCLEOTIDE SEQUENCE [LARGE SCALE GENOMIC DNA]</scope>
</reference>
<name>A0A426X6X2_ENSVE</name>
<protein>
    <submittedName>
        <fullName evidence="2">Uncharacterized protein</fullName>
    </submittedName>
</protein>
<feature type="compositionally biased region" description="Basic and acidic residues" evidence="1">
    <location>
        <begin position="179"/>
        <end position="193"/>
    </location>
</feature>
<feature type="region of interest" description="Disordered" evidence="1">
    <location>
        <begin position="18"/>
        <end position="50"/>
    </location>
</feature>
<sequence>MPPTSCVGLAAFKPSSVRPEDELPVLLASPSPSPSPSMASAPTPRRDGTCRDLVGQQMLPVGDRYETEEEDDNERFCSFCCPFEKMDGRVDVVLLGEHEGHDALRKCRLKHTQNKEHGIIDKRRDRKCQKRSDGSGDITDTEPCSFHSHPVKSDSRTAGGNAEDGTEEHKKRSSNLNDCHVEEGPPQPDGDRRSGHHRRPGQEPYGHRERRRRVPARYYPRLQRHEQPCQFQKH</sequence>
<organism evidence="2 3">
    <name type="scientific">Ensete ventricosum</name>
    <name type="common">Abyssinian banana</name>
    <name type="synonym">Musa ensete</name>
    <dbReference type="NCBI Taxonomy" id="4639"/>
    <lineage>
        <taxon>Eukaryota</taxon>
        <taxon>Viridiplantae</taxon>
        <taxon>Streptophyta</taxon>
        <taxon>Embryophyta</taxon>
        <taxon>Tracheophyta</taxon>
        <taxon>Spermatophyta</taxon>
        <taxon>Magnoliopsida</taxon>
        <taxon>Liliopsida</taxon>
        <taxon>Zingiberales</taxon>
        <taxon>Musaceae</taxon>
        <taxon>Ensete</taxon>
    </lineage>
</organism>
<evidence type="ECO:0000313" key="2">
    <source>
        <dbReference type="EMBL" id="RRT35231.1"/>
    </source>
</evidence>
<dbReference type="EMBL" id="AMZH03025347">
    <property type="protein sequence ID" value="RRT35231.1"/>
    <property type="molecule type" value="Genomic_DNA"/>
</dbReference>
<dbReference type="AlphaFoldDB" id="A0A426X6X2"/>
<proteinExistence type="predicted"/>